<evidence type="ECO:0000256" key="2">
    <source>
        <dbReference type="SAM" id="Coils"/>
    </source>
</evidence>
<dbReference type="InterPro" id="IPR058625">
    <property type="entry name" value="MdtA-like_BSH"/>
</dbReference>
<dbReference type="PANTHER" id="PTHR30469:SF33">
    <property type="entry name" value="SLR1207 PROTEIN"/>
    <property type="match status" value="1"/>
</dbReference>
<keyword evidence="7" id="KW-1185">Reference proteome</keyword>
<dbReference type="Gene3D" id="1.10.287.470">
    <property type="entry name" value="Helix hairpin bin"/>
    <property type="match status" value="1"/>
</dbReference>
<gene>
    <name evidence="6" type="ORF">CBP51_11440</name>
</gene>
<dbReference type="SUPFAM" id="SSF111369">
    <property type="entry name" value="HlyD-like secretion proteins"/>
    <property type="match status" value="1"/>
</dbReference>
<comment type="caution">
    <text evidence="6">The sequence shown here is derived from an EMBL/GenBank/DDBJ whole genome shotgun (WGS) entry which is preliminary data.</text>
</comment>
<dbReference type="Gene3D" id="2.40.420.20">
    <property type="match status" value="1"/>
</dbReference>
<evidence type="ECO:0000313" key="7">
    <source>
        <dbReference type="Proteomes" id="UP000216101"/>
    </source>
</evidence>
<organism evidence="6 7">
    <name type="scientific">Cellvibrio mixtus</name>
    <dbReference type="NCBI Taxonomy" id="39650"/>
    <lineage>
        <taxon>Bacteria</taxon>
        <taxon>Pseudomonadati</taxon>
        <taxon>Pseudomonadota</taxon>
        <taxon>Gammaproteobacteria</taxon>
        <taxon>Cellvibrionales</taxon>
        <taxon>Cellvibrionaceae</taxon>
        <taxon>Cellvibrio</taxon>
    </lineage>
</organism>
<evidence type="ECO:0000256" key="3">
    <source>
        <dbReference type="SAM" id="Phobius"/>
    </source>
</evidence>
<name>A0A266QDX6_9GAMM</name>
<dbReference type="Proteomes" id="UP000216101">
    <property type="component" value="Unassembled WGS sequence"/>
</dbReference>
<feature type="transmembrane region" description="Helical" evidence="3">
    <location>
        <begin position="6"/>
        <end position="25"/>
    </location>
</feature>
<reference evidence="7" key="1">
    <citation type="submission" date="2017-05" db="EMBL/GenBank/DDBJ databases">
        <authorList>
            <person name="Barney B.M."/>
        </authorList>
    </citation>
    <scope>NUCLEOTIDE SEQUENCE [LARGE SCALE GENOMIC DNA]</scope>
    <source>
        <strain evidence="7">PSBB022</strain>
    </source>
</reference>
<dbReference type="Pfam" id="PF25975">
    <property type="entry name" value="CzcB_C"/>
    <property type="match status" value="1"/>
</dbReference>
<dbReference type="InterPro" id="IPR006143">
    <property type="entry name" value="RND_pump_MFP"/>
</dbReference>
<keyword evidence="3" id="KW-0472">Membrane</keyword>
<dbReference type="Gene3D" id="2.40.50.100">
    <property type="match status" value="1"/>
</dbReference>
<dbReference type="RefSeq" id="WP_078044652.1">
    <property type="nucleotide sequence ID" value="NZ_NHNI01000001.1"/>
</dbReference>
<dbReference type="STRING" id="1209072.GCA_000766945_01948"/>
<dbReference type="eggNOG" id="COG0845">
    <property type="taxonomic scope" value="Bacteria"/>
</dbReference>
<dbReference type="Gene3D" id="2.40.30.170">
    <property type="match status" value="1"/>
</dbReference>
<accession>A0A266QDX6</accession>
<evidence type="ECO:0000259" key="5">
    <source>
        <dbReference type="Pfam" id="PF25975"/>
    </source>
</evidence>
<protein>
    <submittedName>
        <fullName evidence="6">Efflux transporter periplasmic adaptor subunit</fullName>
    </submittedName>
</protein>
<keyword evidence="3" id="KW-1133">Transmembrane helix</keyword>
<dbReference type="GO" id="GO:1990281">
    <property type="term" value="C:efflux pump complex"/>
    <property type="evidence" value="ECO:0007669"/>
    <property type="project" value="TreeGrafter"/>
</dbReference>
<keyword evidence="3" id="KW-0812">Transmembrane</keyword>
<feature type="domain" description="Multidrug resistance protein MdtA-like barrel-sandwich hybrid" evidence="4">
    <location>
        <begin position="59"/>
        <end position="198"/>
    </location>
</feature>
<evidence type="ECO:0000313" key="6">
    <source>
        <dbReference type="EMBL" id="OZY87551.1"/>
    </source>
</evidence>
<dbReference type="Pfam" id="PF25917">
    <property type="entry name" value="BSH_RND"/>
    <property type="match status" value="1"/>
</dbReference>
<feature type="coiled-coil region" evidence="2">
    <location>
        <begin position="100"/>
        <end position="127"/>
    </location>
</feature>
<dbReference type="InterPro" id="IPR058649">
    <property type="entry name" value="CzcB_C"/>
</dbReference>
<dbReference type="GO" id="GO:0015562">
    <property type="term" value="F:efflux transmembrane transporter activity"/>
    <property type="evidence" value="ECO:0007669"/>
    <property type="project" value="TreeGrafter"/>
</dbReference>
<evidence type="ECO:0000256" key="1">
    <source>
        <dbReference type="ARBA" id="ARBA00009477"/>
    </source>
</evidence>
<dbReference type="PANTHER" id="PTHR30469">
    <property type="entry name" value="MULTIDRUG RESISTANCE PROTEIN MDTA"/>
    <property type="match status" value="1"/>
</dbReference>
<feature type="domain" description="CzcB-like C-terminal circularly permuted SH3-like" evidence="5">
    <location>
        <begin position="324"/>
        <end position="354"/>
    </location>
</feature>
<comment type="similarity">
    <text evidence="1">Belongs to the membrane fusion protein (MFP) (TC 8.A.1) family.</text>
</comment>
<dbReference type="AlphaFoldDB" id="A0A266QDX6"/>
<proteinExistence type="inferred from homology"/>
<dbReference type="NCBIfam" id="TIGR01730">
    <property type="entry name" value="RND_mfp"/>
    <property type="match status" value="1"/>
</dbReference>
<keyword evidence="2" id="KW-0175">Coiled coil</keyword>
<evidence type="ECO:0000259" key="4">
    <source>
        <dbReference type="Pfam" id="PF25917"/>
    </source>
</evidence>
<sequence>MKKFIWYTVLGLIAVVFIGTAVFLYNKSQEKPVVYQSDDVFKTTIVKKTVAVGKVIPRREVEIKSQVSGVVEQLYVIAGQTVKKGDIIAKITLAPSMVMLNQAESQLETARLNLQNATVEFDRQKKLFADKLISASEYNKFLLNYDLQREAVTAAENNLLLMKSGATKKSDKVSNMIPATVTGMVLDLPYKEGAFIVETSSFGAGTTIATLADMNDMIFEGMVDESEVGKIREGMELVLDVGALEGEPFTAVLEYISPKGVTDQGTIKFQIRAAVTLSEKLFLRSNYSANADIVLEKRENVVAINEGNLIVEEKGQFVEVETGPQKFEKREVKTGISDGINIEILEGLKEGDKIKHR</sequence>
<dbReference type="EMBL" id="NHNI01000001">
    <property type="protein sequence ID" value="OZY87551.1"/>
    <property type="molecule type" value="Genomic_DNA"/>
</dbReference>